<dbReference type="Pfam" id="PF00939">
    <property type="entry name" value="Na_sulph_symp"/>
    <property type="match status" value="1"/>
</dbReference>
<evidence type="ECO:0000313" key="7">
    <source>
        <dbReference type="EMBL" id="GAV05835.1"/>
    </source>
</evidence>
<dbReference type="OrthoDB" id="6493944at2759"/>
<accession>A0A1D1VWJ9</accession>
<dbReference type="STRING" id="947166.A0A1D1VWJ9"/>
<dbReference type="GO" id="GO:0015137">
    <property type="term" value="F:citrate transmembrane transporter activity"/>
    <property type="evidence" value="ECO:0007669"/>
    <property type="project" value="TreeGrafter"/>
</dbReference>
<name>A0A1D1VWJ9_RAMVA</name>
<keyword evidence="3 6" id="KW-0812">Transmembrane</keyword>
<feature type="transmembrane region" description="Helical" evidence="6">
    <location>
        <begin position="124"/>
        <end position="151"/>
    </location>
</feature>
<comment type="similarity">
    <text evidence="2">Belongs to the SLC13A/DASS transporter (TC 2.A.47) family. NADC subfamily.</text>
</comment>
<keyword evidence="8" id="KW-1185">Reference proteome</keyword>
<feature type="transmembrane region" description="Helical" evidence="6">
    <location>
        <begin position="420"/>
        <end position="450"/>
    </location>
</feature>
<evidence type="ECO:0008006" key="9">
    <source>
        <dbReference type="Google" id="ProtNLM"/>
    </source>
</evidence>
<reference evidence="7 8" key="1">
    <citation type="journal article" date="2016" name="Nat. Commun.">
        <title>Extremotolerant tardigrade genome and improved radiotolerance of human cultured cells by tardigrade-unique protein.</title>
        <authorList>
            <person name="Hashimoto T."/>
            <person name="Horikawa D.D."/>
            <person name="Saito Y."/>
            <person name="Kuwahara H."/>
            <person name="Kozuka-Hata H."/>
            <person name="Shin-I T."/>
            <person name="Minakuchi Y."/>
            <person name="Ohishi K."/>
            <person name="Motoyama A."/>
            <person name="Aizu T."/>
            <person name="Enomoto A."/>
            <person name="Kondo K."/>
            <person name="Tanaka S."/>
            <person name="Hara Y."/>
            <person name="Koshikawa S."/>
            <person name="Sagara H."/>
            <person name="Miura T."/>
            <person name="Yokobori S."/>
            <person name="Miyagawa K."/>
            <person name="Suzuki Y."/>
            <person name="Kubo T."/>
            <person name="Oyama M."/>
            <person name="Kohara Y."/>
            <person name="Fujiyama A."/>
            <person name="Arakawa K."/>
            <person name="Katayama T."/>
            <person name="Toyoda A."/>
            <person name="Kunieda T."/>
        </authorList>
    </citation>
    <scope>NUCLEOTIDE SEQUENCE [LARGE SCALE GENOMIC DNA]</scope>
    <source>
        <strain evidence="7 8">YOKOZUNA-1</strain>
    </source>
</reference>
<evidence type="ECO:0000256" key="4">
    <source>
        <dbReference type="ARBA" id="ARBA00022989"/>
    </source>
</evidence>
<dbReference type="PANTHER" id="PTHR10283">
    <property type="entry name" value="SOLUTE CARRIER FAMILY 13 MEMBER"/>
    <property type="match status" value="1"/>
</dbReference>
<dbReference type="Proteomes" id="UP000186922">
    <property type="component" value="Unassembled WGS sequence"/>
</dbReference>
<feature type="transmembrane region" description="Helical" evidence="6">
    <location>
        <begin position="299"/>
        <end position="320"/>
    </location>
</feature>
<evidence type="ECO:0000256" key="6">
    <source>
        <dbReference type="SAM" id="Phobius"/>
    </source>
</evidence>
<evidence type="ECO:0000256" key="3">
    <source>
        <dbReference type="ARBA" id="ARBA00022692"/>
    </source>
</evidence>
<feature type="transmembrane region" description="Helical" evidence="6">
    <location>
        <begin position="232"/>
        <end position="261"/>
    </location>
</feature>
<feature type="transmembrane region" description="Helical" evidence="6">
    <location>
        <begin position="86"/>
        <end position="104"/>
    </location>
</feature>
<feature type="transmembrane region" description="Helical" evidence="6">
    <location>
        <begin position="41"/>
        <end position="66"/>
    </location>
</feature>
<proteinExistence type="inferred from homology"/>
<feature type="transmembrane region" description="Helical" evidence="6">
    <location>
        <begin position="189"/>
        <end position="212"/>
    </location>
</feature>
<evidence type="ECO:0000256" key="2">
    <source>
        <dbReference type="ARBA" id="ARBA00006772"/>
    </source>
</evidence>
<comment type="subcellular location">
    <subcellularLocation>
        <location evidence="1">Membrane</location>
        <topology evidence="1">Multi-pass membrane protein</topology>
    </subcellularLocation>
</comment>
<sequence>MGPQLPILKQWRLFVFFLAPLILLPLPLVVATQVAGAGYVILIVAIYSVASPIPLCMTAIMSVFLYPLLGIYPARQVAAWAINDPVMLMLGSIIFAMAIEGVLLHKRIALRVLLAVGQKPERLLMGFLFVSFILSMFIANIAVVVMLLPIVEAMKEEMDKFSEDSNGVVDHKAAEQLHAKEPPRRHQKLINGLFLASVYGSTTGGMTTLVGAHPNILFKLFIDRFYGDAAAVNFATFMAVTGPMAVCATILIWLSMTFAYAPEFFKSFWKKTESSHDDLKFRSRLRDLFQEQYNSLGSFNFGEGSVVTMFFILVALWLFREPQLFPGWGSLFKKGYVSDATPVLLISFLLFAWPSDWRLLWNEGVLKPVITWRPLMLQRFPWELLMYAIGTTVLAEGTTAAGLSVWIADLFGPLVVVPPWVLMILITVVVSILTEFLGNSLIAVMLIPVVASFAEKTMVNPIFYMLPIAMTTVLSFMTPMSAHTMMLLQKQGVPVREMCATGLSAKIICITLVVITMNTVADPVFDIHSFPAWAVNGTSGVKQ</sequence>
<dbReference type="InterPro" id="IPR001898">
    <property type="entry name" value="SLC13A/DASS"/>
</dbReference>
<comment type="caution">
    <text evidence="7">The sequence shown here is derived from an EMBL/GenBank/DDBJ whole genome shotgun (WGS) entry which is preliminary data.</text>
</comment>
<keyword evidence="4 6" id="KW-1133">Transmembrane helix</keyword>
<keyword evidence="5 6" id="KW-0472">Membrane</keyword>
<gene>
    <name evidence="7" type="primary">RvY_15906-1</name>
    <name evidence="7" type="synonym">RvY_15906.1</name>
    <name evidence="7" type="ORF">RvY_15906</name>
</gene>
<evidence type="ECO:0000313" key="8">
    <source>
        <dbReference type="Proteomes" id="UP000186922"/>
    </source>
</evidence>
<feature type="transmembrane region" description="Helical" evidence="6">
    <location>
        <begin position="502"/>
        <end position="521"/>
    </location>
</feature>
<feature type="transmembrane region" description="Helical" evidence="6">
    <location>
        <begin position="462"/>
        <end position="482"/>
    </location>
</feature>
<dbReference type="GO" id="GO:0015141">
    <property type="term" value="F:succinate transmembrane transporter activity"/>
    <property type="evidence" value="ECO:0007669"/>
    <property type="project" value="TreeGrafter"/>
</dbReference>
<evidence type="ECO:0000256" key="5">
    <source>
        <dbReference type="ARBA" id="ARBA00023136"/>
    </source>
</evidence>
<protein>
    <recommendedName>
        <fullName evidence="9">Citrate transporter-like domain-containing protein</fullName>
    </recommendedName>
</protein>
<feature type="transmembrane region" description="Helical" evidence="6">
    <location>
        <begin position="382"/>
        <end position="408"/>
    </location>
</feature>
<evidence type="ECO:0000256" key="1">
    <source>
        <dbReference type="ARBA" id="ARBA00004141"/>
    </source>
</evidence>
<dbReference type="EMBL" id="BDGG01000012">
    <property type="protein sequence ID" value="GAV05835.1"/>
    <property type="molecule type" value="Genomic_DNA"/>
</dbReference>
<dbReference type="GO" id="GO:0005886">
    <property type="term" value="C:plasma membrane"/>
    <property type="evidence" value="ECO:0007669"/>
    <property type="project" value="TreeGrafter"/>
</dbReference>
<organism evidence="7 8">
    <name type="scientific">Ramazzottius varieornatus</name>
    <name type="common">Water bear</name>
    <name type="synonym">Tardigrade</name>
    <dbReference type="NCBI Taxonomy" id="947166"/>
    <lineage>
        <taxon>Eukaryota</taxon>
        <taxon>Metazoa</taxon>
        <taxon>Ecdysozoa</taxon>
        <taxon>Tardigrada</taxon>
        <taxon>Eutardigrada</taxon>
        <taxon>Parachela</taxon>
        <taxon>Hypsibioidea</taxon>
        <taxon>Ramazzottiidae</taxon>
        <taxon>Ramazzottius</taxon>
    </lineage>
</organism>
<dbReference type="AlphaFoldDB" id="A0A1D1VWJ9"/>
<dbReference type="PANTHER" id="PTHR10283:SF82">
    <property type="entry name" value="SOLUTE CARRIER FAMILY 13 MEMBER 2"/>
    <property type="match status" value="1"/>
</dbReference>